<evidence type="ECO:0000256" key="2">
    <source>
        <dbReference type="ARBA" id="ARBA00023015"/>
    </source>
</evidence>
<evidence type="ECO:0000256" key="4">
    <source>
        <dbReference type="ARBA" id="ARBA00023163"/>
    </source>
</evidence>
<gene>
    <name evidence="6" type="ORF">ACFSM5_00850</name>
</gene>
<reference evidence="7" key="1">
    <citation type="journal article" date="2019" name="Int. J. Syst. Evol. Microbiol.">
        <title>The Global Catalogue of Microorganisms (GCM) 10K type strain sequencing project: providing services to taxonomists for standard genome sequencing and annotation.</title>
        <authorList>
            <consortium name="The Broad Institute Genomics Platform"/>
            <consortium name="The Broad Institute Genome Sequencing Center for Infectious Disease"/>
            <person name="Wu L."/>
            <person name="Ma J."/>
        </authorList>
    </citation>
    <scope>NUCLEOTIDE SEQUENCE [LARGE SCALE GENOMIC DNA]</scope>
    <source>
        <strain evidence="7">CGMCC 1.19062</strain>
    </source>
</reference>
<comment type="similarity">
    <text evidence="1">Belongs to the LysR transcriptional regulatory family.</text>
</comment>
<dbReference type="Pfam" id="PF00126">
    <property type="entry name" value="HTH_1"/>
    <property type="match status" value="1"/>
</dbReference>
<organism evidence="6 7">
    <name type="scientific">Lacibacterium aquatile</name>
    <dbReference type="NCBI Taxonomy" id="1168082"/>
    <lineage>
        <taxon>Bacteria</taxon>
        <taxon>Pseudomonadati</taxon>
        <taxon>Pseudomonadota</taxon>
        <taxon>Alphaproteobacteria</taxon>
        <taxon>Rhodospirillales</taxon>
        <taxon>Rhodospirillaceae</taxon>
    </lineage>
</organism>
<dbReference type="PANTHER" id="PTHR30537:SF31">
    <property type="entry name" value="TRANSCRIPTIONAL REGULATOR, LYSR FAMILY"/>
    <property type="match status" value="1"/>
</dbReference>
<dbReference type="RefSeq" id="WP_379874140.1">
    <property type="nucleotide sequence ID" value="NZ_JBHUIP010000001.1"/>
</dbReference>
<evidence type="ECO:0000256" key="3">
    <source>
        <dbReference type="ARBA" id="ARBA00023125"/>
    </source>
</evidence>
<keyword evidence="4" id="KW-0804">Transcription</keyword>
<dbReference type="Gene3D" id="1.10.10.10">
    <property type="entry name" value="Winged helix-like DNA-binding domain superfamily/Winged helix DNA-binding domain"/>
    <property type="match status" value="1"/>
</dbReference>
<dbReference type="SUPFAM" id="SSF53850">
    <property type="entry name" value="Periplasmic binding protein-like II"/>
    <property type="match status" value="1"/>
</dbReference>
<keyword evidence="7" id="KW-1185">Reference proteome</keyword>
<dbReference type="PANTHER" id="PTHR30537">
    <property type="entry name" value="HTH-TYPE TRANSCRIPTIONAL REGULATOR"/>
    <property type="match status" value="1"/>
</dbReference>
<dbReference type="Gene3D" id="3.40.190.290">
    <property type="match status" value="1"/>
</dbReference>
<evidence type="ECO:0000256" key="1">
    <source>
        <dbReference type="ARBA" id="ARBA00009437"/>
    </source>
</evidence>
<comment type="caution">
    <text evidence="6">The sequence shown here is derived from an EMBL/GenBank/DDBJ whole genome shotgun (WGS) entry which is preliminary data.</text>
</comment>
<dbReference type="Proteomes" id="UP001597295">
    <property type="component" value="Unassembled WGS sequence"/>
</dbReference>
<evidence type="ECO:0000259" key="5">
    <source>
        <dbReference type="PROSITE" id="PS50931"/>
    </source>
</evidence>
<dbReference type="SUPFAM" id="SSF46785">
    <property type="entry name" value="Winged helix' DNA-binding domain"/>
    <property type="match status" value="1"/>
</dbReference>
<dbReference type="Pfam" id="PF03466">
    <property type="entry name" value="LysR_substrate"/>
    <property type="match status" value="1"/>
</dbReference>
<proteinExistence type="inferred from homology"/>
<evidence type="ECO:0000313" key="6">
    <source>
        <dbReference type="EMBL" id="MFD2261415.1"/>
    </source>
</evidence>
<dbReference type="InterPro" id="IPR036388">
    <property type="entry name" value="WH-like_DNA-bd_sf"/>
</dbReference>
<feature type="domain" description="HTH lysR-type" evidence="5">
    <location>
        <begin position="2"/>
        <end position="59"/>
    </location>
</feature>
<dbReference type="PROSITE" id="PS50931">
    <property type="entry name" value="HTH_LYSR"/>
    <property type="match status" value="1"/>
</dbReference>
<dbReference type="InterPro" id="IPR005119">
    <property type="entry name" value="LysR_subst-bd"/>
</dbReference>
<dbReference type="EMBL" id="JBHUIP010000001">
    <property type="protein sequence ID" value="MFD2261415.1"/>
    <property type="molecule type" value="Genomic_DNA"/>
</dbReference>
<keyword evidence="2" id="KW-0805">Transcription regulation</keyword>
<accession>A0ABW5DQ23</accession>
<evidence type="ECO:0000313" key="7">
    <source>
        <dbReference type="Proteomes" id="UP001597295"/>
    </source>
</evidence>
<dbReference type="InterPro" id="IPR036390">
    <property type="entry name" value="WH_DNA-bd_sf"/>
</dbReference>
<protein>
    <submittedName>
        <fullName evidence="6">LysR substrate-binding domain-containing protein</fullName>
    </submittedName>
</protein>
<dbReference type="InterPro" id="IPR058163">
    <property type="entry name" value="LysR-type_TF_proteobact-type"/>
</dbReference>
<name>A0ABW5DQ23_9PROT</name>
<dbReference type="CDD" id="cd08422">
    <property type="entry name" value="PBP2_CrgA_like"/>
    <property type="match status" value="1"/>
</dbReference>
<dbReference type="InterPro" id="IPR000847">
    <property type="entry name" value="LysR_HTH_N"/>
</dbReference>
<sequence>MLNLNDLQYFVRAVEQGGFAAAGRLLRLPKSTLSKRVAELEASLGARLIERSSRSFVLTDVGRDFYDHARAALIEAESAEAAVRSRLAEPSGTVRLTASVPTTQYYLADHLPDLARAYPRLRLEVHATDRFVDLVQEGFDIALRAHFAPLPDSSLLQRVLGTDPIWLVASPDYLVARGTPTEPGQLAEHDGILTAPANTQWRLSGQLGETTVTPQVRMVADESRVLMEAAAGGLGITCLPKSICRAHLQQGRLVQVLPEWQVGGVTTSLLMPQKRHQLPGVRAVADFLYQRLGGN</sequence>
<keyword evidence="3" id="KW-0238">DNA-binding</keyword>